<dbReference type="SUPFAM" id="SSF48056">
    <property type="entry name" value="Di-copper centre-containing domain"/>
    <property type="match status" value="1"/>
</dbReference>
<dbReference type="InterPro" id="IPR050316">
    <property type="entry name" value="Tyrosinase/Hemocyanin"/>
</dbReference>
<reference evidence="4" key="1">
    <citation type="submission" date="2019-06" db="EMBL/GenBank/DDBJ databases">
        <authorList>
            <person name="Gan P."/>
            <person name="Shirasu K."/>
        </authorList>
    </citation>
    <scope>NUCLEOTIDE SEQUENCE [LARGE SCALE GENOMIC DNA]</scope>
    <source>
        <strain evidence="4">CAD2</strain>
    </source>
</reference>
<dbReference type="InterPro" id="IPR008922">
    <property type="entry name" value="Di-copper_centre_dom_sf"/>
</dbReference>
<dbReference type="GO" id="GO:0046872">
    <property type="term" value="F:metal ion binding"/>
    <property type="evidence" value="ECO:0007669"/>
    <property type="project" value="UniProtKB-KW"/>
</dbReference>
<keyword evidence="5" id="KW-1185">Reference proteome</keyword>
<dbReference type="PROSITE" id="PS00498">
    <property type="entry name" value="TYROSINASE_2"/>
    <property type="match status" value="1"/>
</dbReference>
<evidence type="ECO:0000313" key="4">
    <source>
        <dbReference type="EMBL" id="KAF4857422.1"/>
    </source>
</evidence>
<dbReference type="Gene3D" id="1.10.1280.10">
    <property type="entry name" value="Di-copper center containing domain from catechol oxidase"/>
    <property type="match status" value="1"/>
</dbReference>
<evidence type="ECO:0000313" key="5">
    <source>
        <dbReference type="Proteomes" id="UP000711996"/>
    </source>
</evidence>
<protein>
    <submittedName>
        <fullName evidence="4">Tyrosinase-like protein orsC</fullName>
    </submittedName>
</protein>
<evidence type="ECO:0000256" key="2">
    <source>
        <dbReference type="ARBA" id="ARBA00023008"/>
    </source>
</evidence>
<keyword evidence="1" id="KW-0479">Metal-binding</keyword>
<evidence type="ECO:0000259" key="3">
    <source>
        <dbReference type="PROSITE" id="PS00498"/>
    </source>
</evidence>
<dbReference type="OrthoDB" id="6132182at2759"/>
<dbReference type="PANTHER" id="PTHR11474:SF126">
    <property type="entry name" value="TYROSINASE-LIKE PROTEIN TYR-1-RELATED"/>
    <property type="match status" value="1"/>
</dbReference>
<accession>A0A9P5EQ32</accession>
<dbReference type="Proteomes" id="UP000711996">
    <property type="component" value="Unassembled WGS sequence"/>
</dbReference>
<keyword evidence="2" id="KW-0186">Copper</keyword>
<organism evidence="4 5">
    <name type="scientific">Colletotrichum siamense</name>
    <name type="common">Anthracnose fungus</name>
    <dbReference type="NCBI Taxonomy" id="690259"/>
    <lineage>
        <taxon>Eukaryota</taxon>
        <taxon>Fungi</taxon>
        <taxon>Dikarya</taxon>
        <taxon>Ascomycota</taxon>
        <taxon>Pezizomycotina</taxon>
        <taxon>Sordariomycetes</taxon>
        <taxon>Hypocreomycetidae</taxon>
        <taxon>Glomerellales</taxon>
        <taxon>Glomerellaceae</taxon>
        <taxon>Colletotrichum</taxon>
        <taxon>Colletotrichum gloeosporioides species complex</taxon>
    </lineage>
</organism>
<gene>
    <name evidence="4" type="ORF">CGCSCA2_v008376</name>
</gene>
<feature type="domain" description="Tyrosinase copper-binding" evidence="3">
    <location>
        <begin position="247"/>
        <end position="258"/>
    </location>
</feature>
<sequence length="329" mass="36430">MSADACSPRMLATRRSLSVAERTSYLKAVKCMLRKPALTSKVDLPGVQNRFEDFMGDHIRQTNDTHFVGLFYPRHRLLVWAYEQEIRACGFRGAQPYWDWSLDSGSAEDFFNSPVFDTKTGFGGNGEFLPFNTSGLSPLLPITDGKVPSAIADRSGGGCVHDGPFANMTIHMGPGPSTAYKAQCVRRDFVPSNFMASASVEAVSTGMDYADFGSFTRQTELTVHGAGHVGVGGLYGVLTDAWASPGDPLFYLHHANMDRLWWSWQSKNLSTRLREISGPIVANDWLNEKGRNVTLDDIVFVGTTVNVTMPIRDVMDIRKSLGYVYDKLY</sequence>
<dbReference type="AlphaFoldDB" id="A0A9P5EQ32"/>
<dbReference type="EMBL" id="QPMT01000026">
    <property type="protein sequence ID" value="KAF4857422.1"/>
    <property type="molecule type" value="Genomic_DNA"/>
</dbReference>
<dbReference type="InterPro" id="IPR002227">
    <property type="entry name" value="Tyrosinase_Cu-bd"/>
</dbReference>
<dbReference type="GO" id="GO:0016491">
    <property type="term" value="F:oxidoreductase activity"/>
    <property type="evidence" value="ECO:0007669"/>
    <property type="project" value="InterPro"/>
</dbReference>
<dbReference type="PANTHER" id="PTHR11474">
    <property type="entry name" value="TYROSINASE FAMILY MEMBER"/>
    <property type="match status" value="1"/>
</dbReference>
<dbReference type="PRINTS" id="PR00092">
    <property type="entry name" value="TYROSINASE"/>
</dbReference>
<proteinExistence type="predicted"/>
<evidence type="ECO:0000256" key="1">
    <source>
        <dbReference type="ARBA" id="ARBA00022723"/>
    </source>
</evidence>
<comment type="caution">
    <text evidence="4">The sequence shown here is derived from an EMBL/GenBank/DDBJ whole genome shotgun (WGS) entry which is preliminary data.</text>
</comment>
<name>A0A9P5EQ32_COLSI</name>
<dbReference type="Pfam" id="PF00264">
    <property type="entry name" value="Tyrosinase"/>
    <property type="match status" value="1"/>
</dbReference>